<dbReference type="STRING" id="927083.DB32_002358"/>
<keyword evidence="1" id="KW-0812">Transmembrane</keyword>
<accession>A0A0F6SEH6</accession>
<dbReference type="EMBL" id="CP011125">
    <property type="protein sequence ID" value="AKF05209.1"/>
    <property type="molecule type" value="Genomic_DNA"/>
</dbReference>
<evidence type="ECO:0008006" key="4">
    <source>
        <dbReference type="Google" id="ProtNLM"/>
    </source>
</evidence>
<keyword evidence="1" id="KW-0472">Membrane</keyword>
<evidence type="ECO:0000313" key="2">
    <source>
        <dbReference type="EMBL" id="AKF05209.1"/>
    </source>
</evidence>
<protein>
    <recommendedName>
        <fullName evidence="4">DUF2892 domain-containing protein</fullName>
    </recommendedName>
</protein>
<dbReference type="AlphaFoldDB" id="A0A0F6SEH6"/>
<feature type="transmembrane region" description="Helical" evidence="1">
    <location>
        <begin position="24"/>
        <end position="50"/>
    </location>
</feature>
<organism evidence="2 3">
    <name type="scientific">Sandaracinus amylolyticus</name>
    <dbReference type="NCBI Taxonomy" id="927083"/>
    <lineage>
        <taxon>Bacteria</taxon>
        <taxon>Pseudomonadati</taxon>
        <taxon>Myxococcota</taxon>
        <taxon>Polyangia</taxon>
        <taxon>Polyangiales</taxon>
        <taxon>Sandaracinaceae</taxon>
        <taxon>Sandaracinus</taxon>
    </lineage>
</organism>
<gene>
    <name evidence="2" type="ORF">DB32_002358</name>
</gene>
<dbReference type="Proteomes" id="UP000034883">
    <property type="component" value="Chromosome"/>
</dbReference>
<evidence type="ECO:0000256" key="1">
    <source>
        <dbReference type="SAM" id="Phobius"/>
    </source>
</evidence>
<name>A0A0F6SEH6_9BACT</name>
<keyword evidence="1" id="KW-1133">Transmembrane helix</keyword>
<sequence length="91" mass="9622">MSAHLARGAIGIGALTAAMIVREAWSAIVLVGVALIALRGCPMCWTLGLVETVIARVRGRRADGPCTDGACSVRAHRAPIPEHVRELLGRR</sequence>
<evidence type="ECO:0000313" key="3">
    <source>
        <dbReference type="Proteomes" id="UP000034883"/>
    </source>
</evidence>
<dbReference type="KEGG" id="samy:DB32_002358"/>
<proteinExistence type="predicted"/>
<keyword evidence="3" id="KW-1185">Reference proteome</keyword>
<reference evidence="2 3" key="1">
    <citation type="submission" date="2015-03" db="EMBL/GenBank/DDBJ databases">
        <title>Genome assembly of Sandaracinus amylolyticus DSM 53668.</title>
        <authorList>
            <person name="Sharma G."/>
            <person name="Subramanian S."/>
        </authorList>
    </citation>
    <scope>NUCLEOTIDE SEQUENCE [LARGE SCALE GENOMIC DNA]</scope>
    <source>
        <strain evidence="2 3">DSM 53668</strain>
    </source>
</reference>